<keyword evidence="3" id="KW-1185">Reference proteome</keyword>
<dbReference type="EMBL" id="JANEYF010003051">
    <property type="protein sequence ID" value="KAJ8939731.1"/>
    <property type="molecule type" value="Genomic_DNA"/>
</dbReference>
<sequence length="165" mass="19048">MGKLFATKYSDVDHRIFKKSSKKDKCDKKLSIKPQAKPSNESGKSSSLQQIKRKFSTSKENDEPKRKITKTGNVYLPKRPVLLEPGEEKEIIKPITQIVQGSDSDDIRLILKEDNTSDLFFLDELKSSYENYVRKDFSFRIIDEISLEGLDGITIEGKKHFNLYR</sequence>
<organism evidence="2 3">
    <name type="scientific">Rhamnusium bicolor</name>
    <dbReference type="NCBI Taxonomy" id="1586634"/>
    <lineage>
        <taxon>Eukaryota</taxon>
        <taxon>Metazoa</taxon>
        <taxon>Ecdysozoa</taxon>
        <taxon>Arthropoda</taxon>
        <taxon>Hexapoda</taxon>
        <taxon>Insecta</taxon>
        <taxon>Pterygota</taxon>
        <taxon>Neoptera</taxon>
        <taxon>Endopterygota</taxon>
        <taxon>Coleoptera</taxon>
        <taxon>Polyphaga</taxon>
        <taxon>Cucujiformia</taxon>
        <taxon>Chrysomeloidea</taxon>
        <taxon>Cerambycidae</taxon>
        <taxon>Lepturinae</taxon>
        <taxon>Rhagiini</taxon>
        <taxon>Rhamnusium</taxon>
    </lineage>
</organism>
<reference evidence="2" key="1">
    <citation type="journal article" date="2023" name="Insect Mol. Biol.">
        <title>Genome sequencing provides insights into the evolution of gene families encoding plant cell wall-degrading enzymes in longhorned beetles.</title>
        <authorList>
            <person name="Shin N.R."/>
            <person name="Okamura Y."/>
            <person name="Kirsch R."/>
            <person name="Pauchet Y."/>
        </authorList>
    </citation>
    <scope>NUCLEOTIDE SEQUENCE</scope>
    <source>
        <strain evidence="2">RBIC_L_NR</strain>
    </source>
</reference>
<dbReference type="AlphaFoldDB" id="A0AAV8XLK9"/>
<proteinExistence type="predicted"/>
<comment type="caution">
    <text evidence="2">The sequence shown here is derived from an EMBL/GenBank/DDBJ whole genome shotgun (WGS) entry which is preliminary data.</text>
</comment>
<evidence type="ECO:0000256" key="1">
    <source>
        <dbReference type="SAM" id="MobiDB-lite"/>
    </source>
</evidence>
<name>A0AAV8XLK9_9CUCU</name>
<dbReference type="Proteomes" id="UP001162156">
    <property type="component" value="Unassembled WGS sequence"/>
</dbReference>
<feature type="region of interest" description="Disordered" evidence="1">
    <location>
        <begin position="21"/>
        <end position="70"/>
    </location>
</feature>
<evidence type="ECO:0000313" key="3">
    <source>
        <dbReference type="Proteomes" id="UP001162156"/>
    </source>
</evidence>
<feature type="compositionally biased region" description="Polar residues" evidence="1">
    <location>
        <begin position="37"/>
        <end position="50"/>
    </location>
</feature>
<accession>A0AAV8XLK9</accession>
<feature type="compositionally biased region" description="Basic and acidic residues" evidence="1">
    <location>
        <begin position="57"/>
        <end position="66"/>
    </location>
</feature>
<gene>
    <name evidence="2" type="ORF">NQ314_011017</name>
</gene>
<protein>
    <submittedName>
        <fullName evidence="2">Uncharacterized protein</fullName>
    </submittedName>
</protein>
<evidence type="ECO:0000313" key="2">
    <source>
        <dbReference type="EMBL" id="KAJ8939731.1"/>
    </source>
</evidence>